<dbReference type="InterPro" id="IPR000873">
    <property type="entry name" value="AMP-dep_synth/lig_dom"/>
</dbReference>
<dbReference type="SUPFAM" id="SSF56801">
    <property type="entry name" value="Acetyl-CoA synthetase-like"/>
    <property type="match status" value="1"/>
</dbReference>
<dbReference type="GO" id="GO:0031956">
    <property type="term" value="F:medium-chain fatty acid-CoA ligase activity"/>
    <property type="evidence" value="ECO:0007669"/>
    <property type="project" value="TreeGrafter"/>
</dbReference>
<dbReference type="EMBL" id="LODT01000037">
    <property type="protein sequence ID" value="KYQ90588.1"/>
    <property type="molecule type" value="Genomic_DNA"/>
</dbReference>
<feature type="domain" description="AMP-binding enzyme C-terminal" evidence="6">
    <location>
        <begin position="437"/>
        <end position="514"/>
    </location>
</feature>
<dbReference type="GO" id="GO:0006631">
    <property type="term" value="P:fatty acid metabolic process"/>
    <property type="evidence" value="ECO:0007669"/>
    <property type="project" value="TreeGrafter"/>
</dbReference>
<comment type="caution">
    <text evidence="7">The sequence shown here is derived from an EMBL/GenBank/DDBJ whole genome shotgun (WGS) entry which is preliminary data.</text>
</comment>
<dbReference type="InterPro" id="IPR020845">
    <property type="entry name" value="AMP-binding_CS"/>
</dbReference>
<name>A0A151Z9G3_TIELA</name>
<gene>
    <name evidence="7" type="ORF">DLAC_09217</name>
</gene>
<evidence type="ECO:0000256" key="2">
    <source>
        <dbReference type="ARBA" id="ARBA00022598"/>
    </source>
</evidence>
<feature type="domain" description="AMP-dependent synthetase/ligase" evidence="5">
    <location>
        <begin position="23"/>
        <end position="381"/>
    </location>
</feature>
<evidence type="ECO:0000259" key="6">
    <source>
        <dbReference type="Pfam" id="PF13193"/>
    </source>
</evidence>
<dbReference type="InterPro" id="IPR025110">
    <property type="entry name" value="AMP-bd_C"/>
</dbReference>
<keyword evidence="2 7" id="KW-0436">Ligase</keyword>
<dbReference type="AlphaFoldDB" id="A0A151Z9G3"/>
<evidence type="ECO:0000313" key="8">
    <source>
        <dbReference type="Proteomes" id="UP000076078"/>
    </source>
</evidence>
<evidence type="ECO:0000256" key="1">
    <source>
        <dbReference type="ARBA" id="ARBA00006432"/>
    </source>
</evidence>
<keyword evidence="4" id="KW-0067">ATP-binding</keyword>
<dbReference type="CDD" id="cd05926">
    <property type="entry name" value="FACL_fum10p_like"/>
    <property type="match status" value="1"/>
</dbReference>
<dbReference type="InterPro" id="IPR045851">
    <property type="entry name" value="AMP-bd_C_sf"/>
</dbReference>
<evidence type="ECO:0000256" key="3">
    <source>
        <dbReference type="ARBA" id="ARBA00022741"/>
    </source>
</evidence>
<proteinExistence type="inferred from homology"/>
<keyword evidence="3" id="KW-0547">Nucleotide-binding</keyword>
<keyword evidence="8" id="KW-1185">Reference proteome</keyword>
<evidence type="ECO:0000259" key="5">
    <source>
        <dbReference type="Pfam" id="PF00501"/>
    </source>
</evidence>
<dbReference type="PANTHER" id="PTHR43201:SF5">
    <property type="entry name" value="MEDIUM-CHAIN ACYL-COA LIGASE ACSF2, MITOCHONDRIAL"/>
    <property type="match status" value="1"/>
</dbReference>
<evidence type="ECO:0000313" key="7">
    <source>
        <dbReference type="EMBL" id="KYQ90588.1"/>
    </source>
</evidence>
<reference evidence="7 8" key="1">
    <citation type="submission" date="2015-12" db="EMBL/GenBank/DDBJ databases">
        <title>Dictyostelia acquired genes for synthesis and detection of signals that induce cell-type specialization by lateral gene transfer from prokaryotes.</title>
        <authorList>
            <person name="Gloeckner G."/>
            <person name="Schaap P."/>
        </authorList>
    </citation>
    <scope>NUCLEOTIDE SEQUENCE [LARGE SCALE GENOMIC DNA]</scope>
    <source>
        <strain evidence="7 8">TK</strain>
    </source>
</reference>
<dbReference type="Proteomes" id="UP000076078">
    <property type="component" value="Unassembled WGS sequence"/>
</dbReference>
<dbReference type="OMA" id="TFRGYYR"/>
<dbReference type="Pfam" id="PF00501">
    <property type="entry name" value="AMP-binding"/>
    <property type="match status" value="1"/>
</dbReference>
<sequence length="529" mass="58265">MSTLYSVIKETTTNNKNKVVVTLPVHNNNQLHGIDISYQQLFNDSKFIANKLQSTVNVGDVVSIVLANGYSILSIFLGVTFNKCIAAPLNSTYTNEEFKYYFKDMNAKLVLIQSDLTAALDAAKELGIKIWEIKENHFADTGKYSVSVDTDTMDGSYEGEISVLPVSSDNALFLHTSGTTSKPKGVPLTHGNLAQSCLNIKETLHLTPADKSLVVMPLFHVHGLIGVCLSSFKGGASLVIPIKFSASVFWNQIREFKVTWYSAVPTIHSILTSVQASSSNVYSNKGLLRFIRSSSSSLSPTLLDSLEDYFGCPVIEAYGMTEASHQMASNPLPKDGPRIPGSVGKGVNVKIAILNESGDILKTGEIGDIGIQGPNVMLGYLNNPQANIDNFIVDTVNKETWFLTGDIGFLDPDNYLTLKGRKKELINRGGEKISPLEVDNALLENDQISEAVCFGVPDQKYGEEVWAAIIPKEAYQKTLTPQQITEFLQKKLVAFKIPKKIILTDNFPKTTTGKIQRRFISEFFYNQHK</sequence>
<organism evidence="7 8">
    <name type="scientific">Tieghemostelium lacteum</name>
    <name type="common">Slime mold</name>
    <name type="synonym">Dictyostelium lacteum</name>
    <dbReference type="NCBI Taxonomy" id="361077"/>
    <lineage>
        <taxon>Eukaryota</taxon>
        <taxon>Amoebozoa</taxon>
        <taxon>Evosea</taxon>
        <taxon>Eumycetozoa</taxon>
        <taxon>Dictyostelia</taxon>
        <taxon>Dictyosteliales</taxon>
        <taxon>Raperosteliaceae</taxon>
        <taxon>Tieghemostelium</taxon>
    </lineage>
</organism>
<dbReference type="Gene3D" id="3.30.300.30">
    <property type="match status" value="1"/>
</dbReference>
<dbReference type="PROSITE" id="PS00455">
    <property type="entry name" value="AMP_BINDING"/>
    <property type="match status" value="1"/>
</dbReference>
<comment type="similarity">
    <text evidence="1">Belongs to the ATP-dependent AMP-binding enzyme family.</text>
</comment>
<dbReference type="PANTHER" id="PTHR43201">
    <property type="entry name" value="ACYL-COA SYNTHETASE"/>
    <property type="match status" value="1"/>
</dbReference>
<dbReference type="Gene3D" id="3.40.50.12780">
    <property type="entry name" value="N-terminal domain of ligase-like"/>
    <property type="match status" value="1"/>
</dbReference>
<dbReference type="OrthoDB" id="10253115at2759"/>
<evidence type="ECO:0000256" key="4">
    <source>
        <dbReference type="ARBA" id="ARBA00022840"/>
    </source>
</evidence>
<dbReference type="FunCoup" id="A0A151Z9G3">
    <property type="interactions" value="64"/>
</dbReference>
<dbReference type="STRING" id="361077.A0A151Z9G3"/>
<dbReference type="InParanoid" id="A0A151Z9G3"/>
<dbReference type="Pfam" id="PF13193">
    <property type="entry name" value="AMP-binding_C"/>
    <property type="match status" value="1"/>
</dbReference>
<dbReference type="GO" id="GO:0005524">
    <property type="term" value="F:ATP binding"/>
    <property type="evidence" value="ECO:0007669"/>
    <property type="project" value="UniProtKB-KW"/>
</dbReference>
<dbReference type="InterPro" id="IPR045310">
    <property type="entry name" value="Pcs60-like"/>
</dbReference>
<protein>
    <submittedName>
        <fullName evidence="7">AMP-dependent synthetase and ligase domain-containing protein</fullName>
    </submittedName>
</protein>
<dbReference type="InterPro" id="IPR042099">
    <property type="entry name" value="ANL_N_sf"/>
</dbReference>
<accession>A0A151Z9G3</accession>